<dbReference type="Proteomes" id="UP000315700">
    <property type="component" value="Chromosome"/>
</dbReference>
<dbReference type="EMBL" id="CP036271">
    <property type="protein sequence ID" value="QDT54627.1"/>
    <property type="molecule type" value="Genomic_DNA"/>
</dbReference>
<name>A0A517SEV2_9PLAN</name>
<dbReference type="KEGG" id="ccos:Pan44_26620"/>
<keyword evidence="2" id="KW-1185">Reference proteome</keyword>
<reference evidence="1 2" key="1">
    <citation type="submission" date="2019-02" db="EMBL/GenBank/DDBJ databases">
        <title>Deep-cultivation of Planctomycetes and their phenomic and genomic characterization uncovers novel biology.</title>
        <authorList>
            <person name="Wiegand S."/>
            <person name="Jogler M."/>
            <person name="Boedeker C."/>
            <person name="Pinto D."/>
            <person name="Vollmers J."/>
            <person name="Rivas-Marin E."/>
            <person name="Kohn T."/>
            <person name="Peeters S.H."/>
            <person name="Heuer A."/>
            <person name="Rast P."/>
            <person name="Oberbeckmann S."/>
            <person name="Bunk B."/>
            <person name="Jeske O."/>
            <person name="Meyerdierks A."/>
            <person name="Storesund J.E."/>
            <person name="Kallscheuer N."/>
            <person name="Luecker S."/>
            <person name="Lage O.M."/>
            <person name="Pohl T."/>
            <person name="Merkel B.J."/>
            <person name="Hornburger P."/>
            <person name="Mueller R.-W."/>
            <person name="Bruemmer F."/>
            <person name="Labrenz M."/>
            <person name="Spormann A.M."/>
            <person name="Op den Camp H."/>
            <person name="Overmann J."/>
            <person name="Amann R."/>
            <person name="Jetten M.S.M."/>
            <person name="Mascher T."/>
            <person name="Medema M.H."/>
            <person name="Devos D.P."/>
            <person name="Kaster A.-K."/>
            <person name="Ovreas L."/>
            <person name="Rohde M."/>
            <person name="Galperin M.Y."/>
            <person name="Jogler C."/>
        </authorList>
    </citation>
    <scope>NUCLEOTIDE SEQUENCE [LARGE SCALE GENOMIC DNA]</scope>
    <source>
        <strain evidence="1 2">Pan44</strain>
    </source>
</reference>
<gene>
    <name evidence="1" type="ORF">Pan44_26620</name>
</gene>
<sequence>MAVTLTKSFDFPITVPYSRPAEVVTSAAPGGLEIVGADIIKRPIGARFASGGQAAPGTNGLVTGGSFWRWNFNGYLIVMQTWYRFTSISQVARNLAFNYTGGLYALYPTTGGNFELEHPSTVSNGGPQEFTDSGVAIPMHQWFELSVAVSIRGISATFDMQYELKYRLAGSSEWVPILNITPAVYAGGGIATCYMGLWSQGGGAIGNAAVSCPRVWTGDQSDAIAFTAAGIDPNVIDPVEERHTYYVGAGGSDDADGLSESTRWATFGKVNTAQSEGTIFGIAPDTTAVAAAKSALDTARNDGTDDLSALEAAFEEAMIDLCAAGDLISVDGTNYDTDAGFLNLTAPGITLDLNGTTLDCRHTLDAGDWSAVDGHPGVWQQSLEADKHVGSVLWRNNVWLTFYKLGTYVGVLDDLLTAMESAAGPSFYVAQDGLTVYYAGSNPTTDGAAYKISYRRGTNSESPVNVTTNCSRVTNGEIDGSCRARYSDGDPYVDYSVQHGDISGFHLCDNIVSTRASKHSFGLTSNANDATVMWLDCEAGAGTAYDPNSFTSYVDFRGGGTGTIATYYHGCSITGILGSVGSTGGGTSGLAYYSHSLGQAIAGPHFTRCAFLSGSIAAEGINNSKMTVHGSVCGLIEWASDDGVEVRRSRIGLSGAGGSPIRIFNSVLDFTGSTSSGGYRSAAGVTEIYGCTLDFTSASPEQGTWLDAGDVEMVAKGNLLLFGAGTNGWIRAAESSDTFDFDWNVYAGPATSVRPLLSYNDGSTTADREFQFGEQDANGLRVDDAEIDPDDYTPGSGSVAIGMIDSGAIAELAGTRSYNNVLRSGAMTAGAIEVAGSPAEISAVAVSPTSPTEGQAASITWASTDVTTVNILLSLDGGSSYPNTIVSGTASDGSHAWTPTNGQVGATARIKVVNAADAGVFAESSIFTVQAADPPPSPEITNVAVDAIVLASVPTAINWASEDVDAVDILLSIDGGASFPIVLADDLENAGTYTWTPSADQVSATAVLRVLAALPGIAADDSTPFKIATTSPSQGSGVVSSFSDEALAQLAAAVPQPLFATVASNSRRLMAPTQLEARTREQRRHRVPITADRQPVDLRSMTLQFALKLSATVTIVVDEFDVEGAAFNIASFVVPASAHTASGTFPFSIRNTALVAGEKDLAWCEGMYVVEDVPGPVTA</sequence>
<organism evidence="1 2">
    <name type="scientific">Caulifigura coniformis</name>
    <dbReference type="NCBI Taxonomy" id="2527983"/>
    <lineage>
        <taxon>Bacteria</taxon>
        <taxon>Pseudomonadati</taxon>
        <taxon>Planctomycetota</taxon>
        <taxon>Planctomycetia</taxon>
        <taxon>Planctomycetales</taxon>
        <taxon>Planctomycetaceae</taxon>
        <taxon>Caulifigura</taxon>
    </lineage>
</organism>
<proteinExistence type="predicted"/>
<protein>
    <submittedName>
        <fullName evidence="1">Ser-Thr-rich glycosyl-phosphatidyl-inositol-anchored membrane family protein</fullName>
    </submittedName>
</protein>
<accession>A0A517SEV2</accession>
<evidence type="ECO:0000313" key="1">
    <source>
        <dbReference type="EMBL" id="QDT54627.1"/>
    </source>
</evidence>
<dbReference type="RefSeq" id="WP_145030467.1">
    <property type="nucleotide sequence ID" value="NZ_CP036271.1"/>
</dbReference>
<dbReference type="OrthoDB" id="9792152at2"/>
<dbReference type="InParanoid" id="A0A517SEV2"/>
<dbReference type="AlphaFoldDB" id="A0A517SEV2"/>
<evidence type="ECO:0000313" key="2">
    <source>
        <dbReference type="Proteomes" id="UP000315700"/>
    </source>
</evidence>